<dbReference type="Pfam" id="PF20437">
    <property type="entry name" value="LonC_helical"/>
    <property type="match status" value="1"/>
</dbReference>
<dbReference type="PANTHER" id="PTHR10046">
    <property type="entry name" value="ATP DEPENDENT LON PROTEASE FAMILY MEMBER"/>
    <property type="match status" value="1"/>
</dbReference>
<evidence type="ECO:0000256" key="2">
    <source>
        <dbReference type="PROSITE-ProRule" id="PRU01122"/>
    </source>
</evidence>
<dbReference type="Proteomes" id="UP000321816">
    <property type="component" value="Chromosome"/>
</dbReference>
<evidence type="ECO:0000256" key="1">
    <source>
        <dbReference type="ARBA" id="ARBA00022670"/>
    </source>
</evidence>
<dbReference type="GO" id="GO:0006508">
    <property type="term" value="P:proteolysis"/>
    <property type="evidence" value="ECO:0007669"/>
    <property type="project" value="UniProtKB-KW"/>
</dbReference>
<dbReference type="OrthoDB" id="9758568at2"/>
<keyword evidence="2" id="KW-0378">Hydrolase</keyword>
<dbReference type="InterPro" id="IPR046844">
    <property type="entry name" value="Lon-like_helical"/>
</dbReference>
<dbReference type="InterPro" id="IPR041699">
    <property type="entry name" value="AAA_32"/>
</dbReference>
<dbReference type="InterPro" id="IPR027417">
    <property type="entry name" value="P-loop_NTPase"/>
</dbReference>
<feature type="active site" evidence="2">
    <location>
        <position position="664"/>
    </location>
</feature>
<dbReference type="Pfam" id="PF05362">
    <property type="entry name" value="Lon_C"/>
    <property type="match status" value="1"/>
</dbReference>
<protein>
    <recommendedName>
        <fullName evidence="2">endopeptidase La</fullName>
        <ecNumber evidence="2">3.4.21.53</ecNumber>
    </recommendedName>
</protein>
<dbReference type="PROSITE" id="PS51786">
    <property type="entry name" value="LON_PROTEOLYTIC"/>
    <property type="match status" value="1"/>
</dbReference>
<feature type="domain" description="Lon proteolytic" evidence="3">
    <location>
        <begin position="574"/>
        <end position="769"/>
    </location>
</feature>
<feature type="active site" evidence="2">
    <location>
        <position position="707"/>
    </location>
</feature>
<dbReference type="InterPro" id="IPR027065">
    <property type="entry name" value="Lon_Prtase"/>
</dbReference>
<dbReference type="InterPro" id="IPR008269">
    <property type="entry name" value="Lon_proteolytic"/>
</dbReference>
<dbReference type="PRINTS" id="PR00830">
    <property type="entry name" value="ENDOLAPTASE"/>
</dbReference>
<dbReference type="InterPro" id="IPR014721">
    <property type="entry name" value="Ribsml_uS5_D2-typ_fold_subgr"/>
</dbReference>
<evidence type="ECO:0000313" key="5">
    <source>
        <dbReference type="Proteomes" id="UP000321816"/>
    </source>
</evidence>
<dbReference type="RefSeq" id="WP_147805166.1">
    <property type="nucleotide sequence ID" value="NZ_CP144914.1"/>
</dbReference>
<dbReference type="SUPFAM" id="SSF54211">
    <property type="entry name" value="Ribosomal protein S5 domain 2-like"/>
    <property type="match status" value="1"/>
</dbReference>
<dbReference type="Pfam" id="PF13654">
    <property type="entry name" value="AAA_32"/>
    <property type="match status" value="1"/>
</dbReference>
<comment type="similarity">
    <text evidence="2">Belongs to the peptidase S16 family.</text>
</comment>
<dbReference type="GO" id="GO:0030163">
    <property type="term" value="P:protein catabolic process"/>
    <property type="evidence" value="ECO:0007669"/>
    <property type="project" value="InterPro"/>
</dbReference>
<organism evidence="4 5">
    <name type="scientific">Alkalicoccus halolimnae</name>
    <dbReference type="NCBI Taxonomy" id="1667239"/>
    <lineage>
        <taxon>Bacteria</taxon>
        <taxon>Bacillati</taxon>
        <taxon>Bacillota</taxon>
        <taxon>Bacilli</taxon>
        <taxon>Bacillales</taxon>
        <taxon>Bacillaceae</taxon>
        <taxon>Alkalicoccus</taxon>
    </lineage>
</organism>
<accession>A0A5C7EZQ7</accession>
<dbReference type="Gene3D" id="3.40.50.300">
    <property type="entry name" value="P-loop containing nucleotide triphosphate hydrolases"/>
    <property type="match status" value="2"/>
</dbReference>
<sequence length="808" mass="92916">METNKRMELPASRKLSVKELRSDCEKEIFNFETTETLEKCTVDMIGQKRAEKAMSFGLSVEQSGYNLFVVGPTGTGRMTYTQNTVAKIAKQTRVPYEWCYVHNFENPDRPLVISFPVGEGLTFRRHMEILLIDIEREMRTAFSTDQYEKKKRRLFDDFRRQVEEMWKEAEAFAANYDYKIEKTQAGINTIPLIHGKPISKAEFTSLSDEDKRLWKEKEKKLEDKLQETVLQIQKKEDKLRQDVHDFMQETTSHTIIKLFKPLRTLYQENHKVLDYLDAYFMDIIDHFHVFLSDEEEQANIMSAITGSRDQHLQRYTVNLFVNNKNLRGAPVIYETNPTYQNLFGKIEYQGQLGNLVTDFSLIKPGALHLANGGYLILQAAELLQHPYAWTGLKRTLQTEKIYIENPNEDRGLFPASAIKPEPIPLNVKVIIIGSYYIYELLSRLDEDFDKLFKVKVEFDTQMKKNEENSWKMACFIKNYSEEEGLLPFHRDAVADVINYSSRLVDEQTKLTTRFQDVTKLLVESSYYAKQAEKPYVEETDIRKALYEKNQRSNHLPERYREMIQQNTIMIDTEGERIGQINGLAVMGTRDSLFGIPTKITAQTYAGKTGIVNIERETAMSGQIHHKGMMILTGFLSGQFAKDRPIPLSASITFEQTYSMIDGDSASSTELYVLLSSLAEVPIFQGIAVTGSVNQWGEIQPIGGVNEKIEGFYYICKEAGLTGEQGVIIPYQNIKNLMLDPEVVKAVEEEMFHIWAIGHISQGLEILTGMKAGDIRTEEGSFPKDTIFARADERFAKMYELAKEEKKDS</sequence>
<dbReference type="GO" id="GO:0004176">
    <property type="term" value="F:ATP-dependent peptidase activity"/>
    <property type="evidence" value="ECO:0007669"/>
    <property type="project" value="UniProtKB-UniRule"/>
</dbReference>
<reference evidence="4 5" key="1">
    <citation type="submission" date="2024-01" db="EMBL/GenBank/DDBJ databases">
        <title>Complete Genome Sequence of Alkalicoccus halolimnae BZ-SZ-XJ29T, a Moderately Halophilic Bacterium Isolated from a Salt Lake.</title>
        <authorList>
            <person name="Zhao B."/>
        </authorList>
    </citation>
    <scope>NUCLEOTIDE SEQUENCE [LARGE SCALE GENOMIC DNA]</scope>
    <source>
        <strain evidence="4 5">BZ-SZ-XJ29</strain>
    </source>
</reference>
<dbReference type="GO" id="GO:0004252">
    <property type="term" value="F:serine-type endopeptidase activity"/>
    <property type="evidence" value="ECO:0007669"/>
    <property type="project" value="UniProtKB-UniRule"/>
</dbReference>
<dbReference type="EC" id="3.4.21.53" evidence="2"/>
<dbReference type="GO" id="GO:0005524">
    <property type="term" value="F:ATP binding"/>
    <property type="evidence" value="ECO:0007669"/>
    <property type="project" value="InterPro"/>
</dbReference>
<dbReference type="Gene3D" id="1.10.8.60">
    <property type="match status" value="1"/>
</dbReference>
<keyword evidence="5" id="KW-1185">Reference proteome</keyword>
<gene>
    <name evidence="4" type="ORF">FTX54_013110</name>
</gene>
<proteinExistence type="inferred from homology"/>
<dbReference type="EMBL" id="CP144914">
    <property type="protein sequence ID" value="WWD79349.1"/>
    <property type="molecule type" value="Genomic_DNA"/>
</dbReference>
<dbReference type="Gene3D" id="3.30.230.10">
    <property type="match status" value="1"/>
</dbReference>
<dbReference type="Pfam" id="PF20436">
    <property type="entry name" value="LonB_AAA-LID"/>
    <property type="match status" value="1"/>
</dbReference>
<keyword evidence="2" id="KW-0720">Serine protease</keyword>
<dbReference type="InterPro" id="IPR020568">
    <property type="entry name" value="Ribosomal_Su5_D2-typ_SF"/>
</dbReference>
<dbReference type="AlphaFoldDB" id="A0A5C7EZQ7"/>
<dbReference type="KEGG" id="ahal:FTX54_013110"/>
<comment type="catalytic activity">
    <reaction evidence="2">
        <text>Hydrolysis of proteins in presence of ATP.</text>
        <dbReference type="EC" id="3.4.21.53"/>
    </reaction>
</comment>
<evidence type="ECO:0000313" key="4">
    <source>
        <dbReference type="EMBL" id="WWD79349.1"/>
    </source>
</evidence>
<name>A0A5C7EZQ7_9BACI</name>
<keyword evidence="1 2" id="KW-0645">Protease</keyword>
<evidence type="ECO:0000259" key="3">
    <source>
        <dbReference type="PROSITE" id="PS51786"/>
    </source>
</evidence>
<dbReference type="SUPFAM" id="SSF52540">
    <property type="entry name" value="P-loop containing nucleoside triphosphate hydrolases"/>
    <property type="match status" value="1"/>
</dbReference>
<dbReference type="InterPro" id="IPR046843">
    <property type="entry name" value="LonB_AAA-LID"/>
</dbReference>